<evidence type="ECO:0000256" key="1">
    <source>
        <dbReference type="ARBA" id="ARBA00004141"/>
    </source>
</evidence>
<evidence type="ECO:0000256" key="3">
    <source>
        <dbReference type="ARBA" id="ARBA00022906"/>
    </source>
</evidence>
<dbReference type="Pfam" id="PF01545">
    <property type="entry name" value="Cation_efflux"/>
    <property type="match status" value="2"/>
</dbReference>
<dbReference type="Proteomes" id="UP001515480">
    <property type="component" value="Unassembled WGS sequence"/>
</dbReference>
<feature type="compositionally biased region" description="Basic and acidic residues" evidence="6">
    <location>
        <begin position="184"/>
        <end position="333"/>
    </location>
</feature>
<keyword evidence="10" id="KW-1185">Reference proteome</keyword>
<keyword evidence="5 7" id="KW-0472">Membrane</keyword>
<comment type="subcellular location">
    <subcellularLocation>
        <location evidence="1">Membrane</location>
        <topology evidence="1">Multi-pass membrane protein</topology>
    </subcellularLocation>
</comment>
<dbReference type="AlphaFoldDB" id="A0AB34IQI1"/>
<evidence type="ECO:0000259" key="8">
    <source>
        <dbReference type="Pfam" id="PF01545"/>
    </source>
</evidence>
<dbReference type="PANTHER" id="PTHR11562:SF17">
    <property type="entry name" value="RE54080P-RELATED"/>
    <property type="match status" value="1"/>
</dbReference>
<comment type="caution">
    <text evidence="9">The sequence shown here is derived from an EMBL/GenBank/DDBJ whole genome shotgun (WGS) entry which is preliminary data.</text>
</comment>
<dbReference type="InterPro" id="IPR002524">
    <property type="entry name" value="Cation_efflux"/>
</dbReference>
<organism evidence="9 10">
    <name type="scientific">Prymnesium parvum</name>
    <name type="common">Toxic golden alga</name>
    <dbReference type="NCBI Taxonomy" id="97485"/>
    <lineage>
        <taxon>Eukaryota</taxon>
        <taxon>Haptista</taxon>
        <taxon>Haptophyta</taxon>
        <taxon>Prymnesiophyceae</taxon>
        <taxon>Prymnesiales</taxon>
        <taxon>Prymnesiaceae</taxon>
        <taxon>Prymnesium</taxon>
    </lineage>
</organism>
<evidence type="ECO:0000256" key="6">
    <source>
        <dbReference type="SAM" id="MobiDB-lite"/>
    </source>
</evidence>
<dbReference type="GO" id="GO:0005886">
    <property type="term" value="C:plasma membrane"/>
    <property type="evidence" value="ECO:0007669"/>
    <property type="project" value="TreeGrafter"/>
</dbReference>
<dbReference type="SUPFAM" id="SSF161111">
    <property type="entry name" value="Cation efflux protein transmembrane domain-like"/>
    <property type="match status" value="1"/>
</dbReference>
<feature type="transmembrane region" description="Helical" evidence="7">
    <location>
        <begin position="93"/>
        <end position="113"/>
    </location>
</feature>
<evidence type="ECO:0000313" key="10">
    <source>
        <dbReference type="Proteomes" id="UP001515480"/>
    </source>
</evidence>
<sequence length="513" mass="55477">MADAPLLSPAPRDASVLTAQRKLLVGTGLCFAFMLAEIIGGLMANSLAVMTDAAHMLSDVAGFLVSVIALMLSSRQANAEYSFGFHRAEVLGAVASIFVIWLMTGILVWEAVLRLITPDIVEGKVMFIVSVIGILMNLILMRVFGHNHSHGGASCDHGHSHGHAHEKPAKSSYKPPVVVAVSDSPHEHERHDDHAAPSHAHAHDDHAAPSHAHAHDDHAAPSHAHAHDDHAAPSHAHAHDDHAAPSHAHAHDDHAAPSHAHAHDDHAAPSHAHAHDDHAAPSHAHAHGEGEGHNESCGHEHGHGEQAHEHGHEHEHEHEHGHEHEHEHEHEHGLASPHAEGEDEESLAVRAAMAHVLGDILQSLGVCLSAALIWAFNDRWLDANGISYWYRTDPICTFLFSILVLWSTVGTIREAVHVLMAGVPRGINPSAVLAQLRAIPNVLEVHDLHVWSLVGNKRNMWAHLTVTPGADSTPVLTAAQRVARLHNCMHTCFQVEDSGTYDKSVEGHHCYDP</sequence>
<keyword evidence="2 7" id="KW-0812">Transmembrane</keyword>
<keyword evidence="3" id="KW-0406">Ion transport</keyword>
<dbReference type="EMBL" id="JBGBPQ010000020">
    <property type="protein sequence ID" value="KAL1504395.1"/>
    <property type="molecule type" value="Genomic_DNA"/>
</dbReference>
<feature type="compositionally biased region" description="Basic and acidic residues" evidence="6">
    <location>
        <begin position="156"/>
        <end position="169"/>
    </location>
</feature>
<dbReference type="InterPro" id="IPR058533">
    <property type="entry name" value="Cation_efflux_TM"/>
</dbReference>
<proteinExistence type="predicted"/>
<evidence type="ECO:0000256" key="2">
    <source>
        <dbReference type="ARBA" id="ARBA00022692"/>
    </source>
</evidence>
<feature type="domain" description="Cation efflux protein transmembrane" evidence="8">
    <location>
        <begin position="24"/>
        <end position="151"/>
    </location>
</feature>
<dbReference type="InterPro" id="IPR027469">
    <property type="entry name" value="Cation_efflux_TMD_sf"/>
</dbReference>
<accession>A0AB34IQI1</accession>
<dbReference type="PANTHER" id="PTHR11562">
    <property type="entry name" value="CATION EFFLUX PROTEIN/ ZINC TRANSPORTER"/>
    <property type="match status" value="1"/>
</dbReference>
<feature type="transmembrane region" description="Helical" evidence="7">
    <location>
        <begin position="125"/>
        <end position="144"/>
    </location>
</feature>
<name>A0AB34IQI1_PRYPA</name>
<keyword evidence="3" id="KW-0864">Zinc transport</keyword>
<feature type="domain" description="Cation efflux protein transmembrane" evidence="8">
    <location>
        <begin position="330"/>
        <end position="420"/>
    </location>
</feature>
<evidence type="ECO:0000256" key="7">
    <source>
        <dbReference type="SAM" id="Phobius"/>
    </source>
</evidence>
<feature type="transmembrane region" description="Helical" evidence="7">
    <location>
        <begin position="23"/>
        <end position="47"/>
    </location>
</feature>
<evidence type="ECO:0000256" key="4">
    <source>
        <dbReference type="ARBA" id="ARBA00022989"/>
    </source>
</evidence>
<dbReference type="Gene3D" id="1.20.1510.10">
    <property type="entry name" value="Cation efflux protein transmembrane domain"/>
    <property type="match status" value="2"/>
</dbReference>
<feature type="transmembrane region" description="Helical" evidence="7">
    <location>
        <begin position="53"/>
        <end position="72"/>
    </location>
</feature>
<keyword evidence="3" id="KW-0862">Zinc</keyword>
<keyword evidence="4 7" id="KW-1133">Transmembrane helix</keyword>
<reference evidence="9 10" key="1">
    <citation type="journal article" date="2024" name="Science">
        <title>Giant polyketide synthase enzymes in the biosynthesis of giant marine polyether toxins.</title>
        <authorList>
            <person name="Fallon T.R."/>
            <person name="Shende V.V."/>
            <person name="Wierzbicki I.H."/>
            <person name="Pendleton A.L."/>
            <person name="Watervoot N.F."/>
            <person name="Auber R.P."/>
            <person name="Gonzalez D.J."/>
            <person name="Wisecaver J.H."/>
            <person name="Moore B.S."/>
        </authorList>
    </citation>
    <scope>NUCLEOTIDE SEQUENCE [LARGE SCALE GENOMIC DNA]</scope>
    <source>
        <strain evidence="9 10">12B1</strain>
    </source>
</reference>
<dbReference type="InterPro" id="IPR050681">
    <property type="entry name" value="CDF/SLC30A"/>
</dbReference>
<keyword evidence="3" id="KW-0813">Transport</keyword>
<gene>
    <name evidence="9" type="ORF">AB1Y20_010801</name>
</gene>
<evidence type="ECO:0000313" key="9">
    <source>
        <dbReference type="EMBL" id="KAL1504395.1"/>
    </source>
</evidence>
<dbReference type="NCBIfam" id="TIGR01297">
    <property type="entry name" value="CDF"/>
    <property type="match status" value="2"/>
</dbReference>
<protein>
    <recommendedName>
        <fullName evidence="8">Cation efflux protein transmembrane domain-containing protein</fullName>
    </recommendedName>
</protein>
<feature type="region of interest" description="Disordered" evidence="6">
    <location>
        <begin position="153"/>
        <end position="347"/>
    </location>
</feature>
<evidence type="ECO:0000256" key="5">
    <source>
        <dbReference type="ARBA" id="ARBA00023136"/>
    </source>
</evidence>
<dbReference type="GO" id="GO:0005385">
    <property type="term" value="F:zinc ion transmembrane transporter activity"/>
    <property type="evidence" value="ECO:0007669"/>
    <property type="project" value="TreeGrafter"/>
</dbReference>